<gene>
    <name evidence="2" type="ORF">B7C42_01218</name>
</gene>
<protein>
    <submittedName>
        <fullName evidence="2">Uncharacterized protein</fullName>
    </submittedName>
</protein>
<evidence type="ECO:0000313" key="2">
    <source>
        <dbReference type="EMBL" id="OXR46252.1"/>
    </source>
</evidence>
<sequence length="103" mass="11650">MLTTSGSAPDPIHETYLRVQDYVRQHPEYASFFDPQPDGYYHGPNMLRDWSEVADGSGATLNEWRDDYSRFAAAVNRQLGREEFPPRAADSPIFEPTTATAPK</sequence>
<feature type="region of interest" description="Disordered" evidence="1">
    <location>
        <begin position="82"/>
        <end position="103"/>
    </location>
</feature>
<comment type="caution">
    <text evidence="2">The sequence shown here is derived from an EMBL/GenBank/DDBJ whole genome shotgun (WGS) entry which is preliminary data.</text>
</comment>
<evidence type="ECO:0000313" key="3">
    <source>
        <dbReference type="Proteomes" id="UP000215506"/>
    </source>
</evidence>
<name>A0A231HBQ9_9NOCA</name>
<dbReference type="AlphaFoldDB" id="A0A231HBQ9"/>
<evidence type="ECO:0000256" key="1">
    <source>
        <dbReference type="SAM" id="MobiDB-lite"/>
    </source>
</evidence>
<dbReference type="EMBL" id="NGAF01000002">
    <property type="protein sequence ID" value="OXR46252.1"/>
    <property type="molecule type" value="Genomic_DNA"/>
</dbReference>
<accession>A0A231HBQ9</accession>
<dbReference type="Proteomes" id="UP000215506">
    <property type="component" value="Unassembled WGS sequence"/>
</dbReference>
<keyword evidence="3" id="KW-1185">Reference proteome</keyword>
<proteinExistence type="predicted"/>
<organism evidence="2 3">
    <name type="scientific">Nocardia cerradoensis</name>
    <dbReference type="NCBI Taxonomy" id="85688"/>
    <lineage>
        <taxon>Bacteria</taxon>
        <taxon>Bacillati</taxon>
        <taxon>Actinomycetota</taxon>
        <taxon>Actinomycetes</taxon>
        <taxon>Mycobacteriales</taxon>
        <taxon>Nocardiaceae</taxon>
        <taxon>Nocardia</taxon>
    </lineage>
</organism>
<reference evidence="2 3" key="1">
    <citation type="submission" date="2017-07" db="EMBL/GenBank/DDBJ databases">
        <title>First draft Genome Sequence of Nocardia cerradoensis isolated from human infection.</title>
        <authorList>
            <person name="Carrasco G."/>
        </authorList>
    </citation>
    <scope>NUCLEOTIDE SEQUENCE [LARGE SCALE GENOMIC DNA]</scope>
    <source>
        <strain evidence="2 3">CNM20130759</strain>
    </source>
</reference>